<dbReference type="RefSeq" id="WP_284918703.1">
    <property type="nucleotide sequence ID" value="NZ_CP126980.1"/>
</dbReference>
<feature type="transmembrane region" description="Helical" evidence="2">
    <location>
        <begin position="53"/>
        <end position="70"/>
    </location>
</feature>
<evidence type="ECO:0000259" key="3">
    <source>
        <dbReference type="SMART" id="SM00831"/>
    </source>
</evidence>
<dbReference type="Proteomes" id="UP001240150">
    <property type="component" value="Chromosome"/>
</dbReference>
<dbReference type="Gene3D" id="1.20.1110.10">
    <property type="entry name" value="Calcium-transporting ATPase, transmembrane domain"/>
    <property type="match status" value="1"/>
</dbReference>
<evidence type="ECO:0000313" key="4">
    <source>
        <dbReference type="EMBL" id="WIM97315.1"/>
    </source>
</evidence>
<protein>
    <submittedName>
        <fullName evidence="4">Cation-transporting P-type ATPase</fullName>
    </submittedName>
</protein>
<keyword evidence="2" id="KW-0812">Transmembrane</keyword>
<feature type="transmembrane region" description="Helical" evidence="2">
    <location>
        <begin position="106"/>
        <end position="124"/>
    </location>
</feature>
<dbReference type="InterPro" id="IPR004014">
    <property type="entry name" value="ATPase_P-typ_cation-transptr_N"/>
</dbReference>
<evidence type="ECO:0000313" key="5">
    <source>
        <dbReference type="Proteomes" id="UP001240150"/>
    </source>
</evidence>
<dbReference type="SMART" id="SM00831">
    <property type="entry name" value="Cation_ATPase_N"/>
    <property type="match status" value="1"/>
</dbReference>
<keyword evidence="2" id="KW-1133">Transmembrane helix</keyword>
<reference evidence="4 5" key="1">
    <citation type="submission" date="2023-06" db="EMBL/GenBank/DDBJ databases">
        <authorList>
            <person name="Yushchuk O."/>
            <person name="Binda E."/>
            <person name="Ruckert-Reed C."/>
            <person name="Fedorenko V."/>
            <person name="Kalinowski J."/>
            <person name="Marinelli F."/>
        </authorList>
    </citation>
    <scope>NUCLEOTIDE SEQUENCE [LARGE SCALE GENOMIC DNA]</scope>
    <source>
        <strain evidence="4 5">NRRL 3884</strain>
    </source>
</reference>
<dbReference type="InterPro" id="IPR023298">
    <property type="entry name" value="ATPase_P-typ_TM_dom_sf"/>
</dbReference>
<gene>
    <name evidence="4" type="ORF">ACTOB_000823</name>
</gene>
<keyword evidence="5" id="KW-1185">Reference proteome</keyword>
<feature type="compositionally biased region" description="Basic and acidic residues" evidence="1">
    <location>
        <begin position="168"/>
        <end position="181"/>
    </location>
</feature>
<feature type="region of interest" description="Disordered" evidence="1">
    <location>
        <begin position="161"/>
        <end position="181"/>
    </location>
</feature>
<dbReference type="Pfam" id="PF00690">
    <property type="entry name" value="Cation_ATPase_N"/>
    <property type="match status" value="1"/>
</dbReference>
<evidence type="ECO:0000256" key="2">
    <source>
        <dbReference type="SAM" id="Phobius"/>
    </source>
</evidence>
<sequence>MTAGAARLAAPDAGGLSSSDAAQRLARDGGNVLPSPRPTPLWRRIVTQLRDPLVVVLLAAVTISIGVWAHATDRPWQTLTFLARGLTQLAVAVGSRARPGTWANPMLFAAVGTALLLQLAAIYAPALRQLLGTEPVTGTDLLIVAAAATLGYAAIRIDRRVHPSPRNPHPDADARAGEDAH</sequence>
<evidence type="ECO:0000256" key="1">
    <source>
        <dbReference type="SAM" id="MobiDB-lite"/>
    </source>
</evidence>
<name>A0ABY8WHL2_9ACTN</name>
<organism evidence="4 5">
    <name type="scientific">Actinoplanes oblitus</name>
    <dbReference type="NCBI Taxonomy" id="3040509"/>
    <lineage>
        <taxon>Bacteria</taxon>
        <taxon>Bacillati</taxon>
        <taxon>Actinomycetota</taxon>
        <taxon>Actinomycetes</taxon>
        <taxon>Micromonosporales</taxon>
        <taxon>Micromonosporaceae</taxon>
        <taxon>Actinoplanes</taxon>
    </lineage>
</organism>
<feature type="domain" description="Cation-transporting P-type ATPase N-terminal" evidence="3">
    <location>
        <begin position="4"/>
        <end position="69"/>
    </location>
</feature>
<dbReference type="EMBL" id="CP126980">
    <property type="protein sequence ID" value="WIM97315.1"/>
    <property type="molecule type" value="Genomic_DNA"/>
</dbReference>
<dbReference type="SUPFAM" id="SSF81665">
    <property type="entry name" value="Calcium ATPase, transmembrane domain M"/>
    <property type="match status" value="2"/>
</dbReference>
<accession>A0ABY8WHL2</accession>
<keyword evidence="2" id="KW-0472">Membrane</keyword>
<proteinExistence type="predicted"/>